<dbReference type="EMBL" id="JADBEK010000001">
    <property type="protein sequence ID" value="MBE1585305.1"/>
    <property type="molecule type" value="Genomic_DNA"/>
</dbReference>
<dbReference type="PANTHER" id="PTHR23517:SF2">
    <property type="entry name" value="MULTIDRUG RESISTANCE PROTEIN MDTH"/>
    <property type="match status" value="1"/>
</dbReference>
<evidence type="ECO:0000256" key="1">
    <source>
        <dbReference type="ARBA" id="ARBA00004651"/>
    </source>
</evidence>
<feature type="transmembrane region" description="Helical" evidence="7">
    <location>
        <begin position="309"/>
        <end position="329"/>
    </location>
</feature>
<dbReference type="InterPro" id="IPR011701">
    <property type="entry name" value="MFS"/>
</dbReference>
<keyword evidence="2" id="KW-0813">Transport</keyword>
<feature type="transmembrane region" description="Helical" evidence="7">
    <location>
        <begin position="139"/>
        <end position="159"/>
    </location>
</feature>
<organism evidence="9 10">
    <name type="scientific">Nonomuraea angiospora</name>
    <dbReference type="NCBI Taxonomy" id="46172"/>
    <lineage>
        <taxon>Bacteria</taxon>
        <taxon>Bacillati</taxon>
        <taxon>Actinomycetota</taxon>
        <taxon>Actinomycetes</taxon>
        <taxon>Streptosporangiales</taxon>
        <taxon>Streptosporangiaceae</taxon>
        <taxon>Nonomuraea</taxon>
    </lineage>
</organism>
<evidence type="ECO:0000256" key="2">
    <source>
        <dbReference type="ARBA" id="ARBA00022448"/>
    </source>
</evidence>
<evidence type="ECO:0000256" key="3">
    <source>
        <dbReference type="ARBA" id="ARBA00022475"/>
    </source>
</evidence>
<feature type="transmembrane region" description="Helical" evidence="7">
    <location>
        <begin position="104"/>
        <end position="127"/>
    </location>
</feature>
<dbReference type="SUPFAM" id="SSF103473">
    <property type="entry name" value="MFS general substrate transporter"/>
    <property type="match status" value="1"/>
</dbReference>
<evidence type="ECO:0000259" key="8">
    <source>
        <dbReference type="PROSITE" id="PS50850"/>
    </source>
</evidence>
<feature type="transmembrane region" description="Helical" evidence="7">
    <location>
        <begin position="375"/>
        <end position="396"/>
    </location>
</feature>
<dbReference type="RefSeq" id="WP_192786073.1">
    <property type="nucleotide sequence ID" value="NZ_JADBEK010000001.1"/>
</dbReference>
<feature type="transmembrane region" description="Helical" evidence="7">
    <location>
        <begin position="209"/>
        <end position="227"/>
    </location>
</feature>
<keyword evidence="3" id="KW-1003">Cell membrane</keyword>
<evidence type="ECO:0000256" key="6">
    <source>
        <dbReference type="ARBA" id="ARBA00023136"/>
    </source>
</evidence>
<dbReference type="InterPro" id="IPR036259">
    <property type="entry name" value="MFS_trans_sf"/>
</dbReference>
<keyword evidence="10" id="KW-1185">Reference proteome</keyword>
<evidence type="ECO:0000313" key="10">
    <source>
        <dbReference type="Proteomes" id="UP000633509"/>
    </source>
</evidence>
<feature type="transmembrane region" description="Helical" evidence="7">
    <location>
        <begin position="349"/>
        <end position="369"/>
    </location>
</feature>
<dbReference type="PANTHER" id="PTHR23517">
    <property type="entry name" value="RESISTANCE PROTEIN MDTM, PUTATIVE-RELATED-RELATED"/>
    <property type="match status" value="1"/>
</dbReference>
<dbReference type="InterPro" id="IPR020846">
    <property type="entry name" value="MFS_dom"/>
</dbReference>
<evidence type="ECO:0000313" key="9">
    <source>
        <dbReference type="EMBL" id="MBE1585305.1"/>
    </source>
</evidence>
<comment type="subcellular location">
    <subcellularLocation>
        <location evidence="1">Cell membrane</location>
        <topology evidence="1">Multi-pass membrane protein</topology>
    </subcellularLocation>
</comment>
<evidence type="ECO:0000256" key="5">
    <source>
        <dbReference type="ARBA" id="ARBA00022989"/>
    </source>
</evidence>
<feature type="transmembrane region" description="Helical" evidence="7">
    <location>
        <begin position="247"/>
        <end position="265"/>
    </location>
</feature>
<dbReference type="Pfam" id="PF07690">
    <property type="entry name" value="MFS_1"/>
    <property type="match status" value="1"/>
</dbReference>
<dbReference type="Gene3D" id="1.20.1250.20">
    <property type="entry name" value="MFS general substrate transporter like domains"/>
    <property type="match status" value="1"/>
</dbReference>
<feature type="transmembrane region" description="Helical" evidence="7">
    <location>
        <begin position="43"/>
        <end position="60"/>
    </location>
</feature>
<comment type="caution">
    <text evidence="9">The sequence shown here is derived from an EMBL/GenBank/DDBJ whole genome shotgun (WGS) entry which is preliminary data.</text>
</comment>
<accession>A0ABR9LXD3</accession>
<protein>
    <submittedName>
        <fullName evidence="9">MFS family permease</fullName>
    </submittedName>
</protein>
<keyword evidence="5 7" id="KW-1133">Transmembrane helix</keyword>
<name>A0ABR9LXD3_9ACTN</name>
<evidence type="ECO:0000256" key="4">
    <source>
        <dbReference type="ARBA" id="ARBA00022692"/>
    </source>
</evidence>
<gene>
    <name evidence="9" type="ORF">H4W80_003563</name>
</gene>
<evidence type="ECO:0000256" key="7">
    <source>
        <dbReference type="SAM" id="Phobius"/>
    </source>
</evidence>
<reference evidence="9 10" key="1">
    <citation type="submission" date="2020-10" db="EMBL/GenBank/DDBJ databases">
        <title>Sequencing the genomes of 1000 actinobacteria strains.</title>
        <authorList>
            <person name="Klenk H.-P."/>
        </authorList>
    </citation>
    <scope>NUCLEOTIDE SEQUENCE [LARGE SCALE GENOMIC DNA]</scope>
    <source>
        <strain evidence="9 10">DSM 43173</strain>
    </source>
</reference>
<proteinExistence type="predicted"/>
<keyword evidence="4 7" id="KW-0812">Transmembrane</keyword>
<dbReference type="PROSITE" id="PS50850">
    <property type="entry name" value="MFS"/>
    <property type="match status" value="1"/>
</dbReference>
<sequence>MRDTLRQFRSFDRPIQLLQINQAGINLGFYMLMPYLAQHLSTGAGLAAWTIGLVLGLRNLSQQGMFLIGGTLADRLGHKPMIMLGCALRTVGFALFGLTTSLPLLVLAAAVTGFAGALFNPAARAYLACAAGERKVAAFAVFNVFYQGGILLGPLAGLALLHTGFTAVCLAAAAIFAVLTVLQGLCLPARRPPVREERQPVLREWRRAFGDRAFVSFAAAMIASYALSYQMYLALPLEVQRLGGGEAGVMALYALSALLGIAGQVRLTAWSSARWTRGQAISRGLALMGVAFLPPAALAQLALAPGWAMVPVVSCVLLLTLGTLVAFPFEMATIADMAGDRLIGTYYGLYNLLSGLGILAGNLVAGALVDTARSTGWAGLPWLLLAVAGLASAAAVGRLDRRGRLSPTGRTAALGDRPQAASGR</sequence>
<feature type="transmembrane region" description="Helical" evidence="7">
    <location>
        <begin position="285"/>
        <end position="303"/>
    </location>
</feature>
<keyword evidence="6 7" id="KW-0472">Membrane</keyword>
<dbReference type="InterPro" id="IPR050171">
    <property type="entry name" value="MFS_Transporters"/>
</dbReference>
<feature type="domain" description="Major facilitator superfamily (MFS) profile" evidence="8">
    <location>
        <begin position="1"/>
        <end position="404"/>
    </location>
</feature>
<feature type="transmembrane region" description="Helical" evidence="7">
    <location>
        <begin position="165"/>
        <end position="188"/>
    </location>
</feature>
<dbReference type="Proteomes" id="UP000633509">
    <property type="component" value="Unassembled WGS sequence"/>
</dbReference>